<dbReference type="Gene3D" id="3.40.640.10">
    <property type="entry name" value="Type I PLP-dependent aspartate aminotransferase-like (Major domain)"/>
    <property type="match status" value="1"/>
</dbReference>
<dbReference type="OMA" id="IHCETST"/>
<evidence type="ECO:0000313" key="11">
    <source>
        <dbReference type="EnsemblMetazoa" id="XP_030854503"/>
    </source>
</evidence>
<protein>
    <recommendedName>
        <fullName evidence="7">Alanine--glyoxylate aminotransferase</fullName>
        <ecNumber evidence="7">2.6.1.44</ecNumber>
    </recommendedName>
</protein>
<dbReference type="GO" id="GO:0008453">
    <property type="term" value="F:alanine-glyoxylate transaminase activity"/>
    <property type="evidence" value="ECO:0007669"/>
    <property type="project" value="UniProtKB-EC"/>
</dbReference>
<reference evidence="12" key="1">
    <citation type="submission" date="2015-02" db="EMBL/GenBank/DDBJ databases">
        <title>Genome sequencing for Strongylocentrotus purpuratus.</title>
        <authorList>
            <person name="Murali S."/>
            <person name="Liu Y."/>
            <person name="Vee V."/>
            <person name="English A."/>
            <person name="Wang M."/>
            <person name="Skinner E."/>
            <person name="Han Y."/>
            <person name="Muzny D.M."/>
            <person name="Worley K.C."/>
            <person name="Gibbs R.A."/>
        </authorList>
    </citation>
    <scope>NUCLEOTIDE SEQUENCE</scope>
</reference>
<dbReference type="GO" id="GO:0019700">
    <property type="term" value="P:organic phosphonate catabolic process"/>
    <property type="evidence" value="ECO:0007669"/>
    <property type="project" value="InterPro"/>
</dbReference>
<name>A0A7M7PNI7_STRPU</name>
<evidence type="ECO:0000256" key="8">
    <source>
        <dbReference type="PIRSR" id="PIRSR000524-1"/>
    </source>
</evidence>
<evidence type="ECO:0000256" key="7">
    <source>
        <dbReference type="PIRNR" id="PIRNR000524"/>
    </source>
</evidence>
<dbReference type="PANTHER" id="PTHR42778:SF1">
    <property type="entry name" value="2-AMINOETHYLPHOSPHONATE--PYRUVATE TRANSAMINASE"/>
    <property type="match status" value="1"/>
</dbReference>
<dbReference type="NCBIfam" id="TIGR02326">
    <property type="entry name" value="transamin_PhnW"/>
    <property type="match status" value="1"/>
</dbReference>
<dbReference type="GO" id="GO:0047304">
    <property type="term" value="F:2-aminoethylphosphonate-pyruvate transaminase activity"/>
    <property type="evidence" value="ECO:0007669"/>
    <property type="project" value="UniProtKB-EC"/>
</dbReference>
<reference evidence="11" key="2">
    <citation type="submission" date="2021-01" db="UniProtKB">
        <authorList>
            <consortium name="EnsemblMetazoa"/>
        </authorList>
    </citation>
    <scope>IDENTIFICATION</scope>
</reference>
<evidence type="ECO:0000256" key="3">
    <source>
        <dbReference type="ARBA" id="ARBA00022679"/>
    </source>
</evidence>
<comment type="catalytic activity">
    <reaction evidence="7">
        <text>glyoxylate + L-alanine = glycine + pyruvate</text>
        <dbReference type="Rhea" id="RHEA:24248"/>
        <dbReference type="ChEBI" id="CHEBI:15361"/>
        <dbReference type="ChEBI" id="CHEBI:36655"/>
        <dbReference type="ChEBI" id="CHEBI:57305"/>
        <dbReference type="ChEBI" id="CHEBI:57972"/>
        <dbReference type="EC" id="2.6.1.44"/>
    </reaction>
</comment>
<dbReference type="PIRSF" id="PIRSF000524">
    <property type="entry name" value="SPT"/>
    <property type="match status" value="1"/>
</dbReference>
<dbReference type="HAMAP" id="MF_01376">
    <property type="entry name" value="PhnW_aminotrans_5"/>
    <property type="match status" value="1"/>
</dbReference>
<feature type="binding site" evidence="8">
    <location>
        <position position="360"/>
    </location>
    <ligand>
        <name>substrate</name>
    </ligand>
</feature>
<evidence type="ECO:0000256" key="6">
    <source>
        <dbReference type="ARBA" id="ARBA00049460"/>
    </source>
</evidence>
<keyword evidence="4 7" id="KW-0663">Pyridoxal phosphate</keyword>
<keyword evidence="2" id="KW-0032">Aminotransferase</keyword>
<dbReference type="InterPro" id="IPR015424">
    <property type="entry name" value="PyrdxlP-dep_Trfase"/>
</dbReference>
<dbReference type="KEGG" id="spu:115929523"/>
<evidence type="ECO:0000256" key="1">
    <source>
        <dbReference type="ARBA" id="ARBA00001933"/>
    </source>
</evidence>
<dbReference type="AlphaFoldDB" id="A0A7M7PNI7"/>
<dbReference type="NCBIfam" id="NF010006">
    <property type="entry name" value="PRK13479.1"/>
    <property type="match status" value="1"/>
</dbReference>
<dbReference type="Pfam" id="PF00266">
    <property type="entry name" value="Aminotran_5"/>
    <property type="match status" value="1"/>
</dbReference>
<feature type="modified residue" description="N6-(pyridoxal phosphate)lysine" evidence="9">
    <location>
        <position position="215"/>
    </location>
</feature>
<feature type="domain" description="Aminotransferase class V" evidence="10">
    <location>
        <begin position="50"/>
        <end position="330"/>
    </location>
</feature>
<dbReference type="InterPro" id="IPR000192">
    <property type="entry name" value="Aminotrans_V_dom"/>
</dbReference>
<evidence type="ECO:0000259" key="10">
    <source>
        <dbReference type="Pfam" id="PF00266"/>
    </source>
</evidence>
<dbReference type="InterPro" id="IPR015421">
    <property type="entry name" value="PyrdxlP-dep_Trfase_major"/>
</dbReference>
<proteinExistence type="inferred from homology"/>
<evidence type="ECO:0000256" key="5">
    <source>
        <dbReference type="ARBA" id="ARBA00023317"/>
    </source>
</evidence>
<evidence type="ECO:0000256" key="2">
    <source>
        <dbReference type="ARBA" id="ARBA00022576"/>
    </source>
</evidence>
<dbReference type="Gene3D" id="3.90.1150.10">
    <property type="entry name" value="Aspartate Aminotransferase, domain 1"/>
    <property type="match status" value="1"/>
</dbReference>
<evidence type="ECO:0000313" key="12">
    <source>
        <dbReference type="Proteomes" id="UP000007110"/>
    </source>
</evidence>
<dbReference type="EnsemblMetazoa" id="XM_030998643">
    <property type="protein sequence ID" value="XP_030854503"/>
    <property type="gene ID" value="LOC115929523"/>
</dbReference>
<dbReference type="Proteomes" id="UP000007110">
    <property type="component" value="Unassembled WGS sequence"/>
</dbReference>
<keyword evidence="5" id="KW-0670">Pyruvate</keyword>
<dbReference type="GeneID" id="115929523"/>
<dbReference type="OrthoDB" id="7403325at2759"/>
<evidence type="ECO:0000256" key="9">
    <source>
        <dbReference type="PIRSR" id="PIRSR000524-50"/>
    </source>
</evidence>
<dbReference type="NCBIfam" id="TIGR03301">
    <property type="entry name" value="PhnW-AepZ"/>
    <property type="match status" value="1"/>
</dbReference>
<dbReference type="InterPro" id="IPR012703">
    <property type="entry name" value="NH2EtPonate_pyrv_transaminase"/>
</dbReference>
<keyword evidence="3" id="KW-0808">Transferase</keyword>
<dbReference type="PANTHER" id="PTHR42778">
    <property type="entry name" value="2-AMINOETHYLPHOSPHONATE--PYRUVATE TRANSAMINASE"/>
    <property type="match status" value="1"/>
</dbReference>
<accession>A0A7M7PNI7</accession>
<dbReference type="InterPro" id="IPR024169">
    <property type="entry name" value="SP_NH2Trfase/AEP_transaminase"/>
</dbReference>
<dbReference type="InterPro" id="IPR015422">
    <property type="entry name" value="PyrdxlP-dep_Trfase_small"/>
</dbReference>
<dbReference type="InParanoid" id="A0A7M7PNI7"/>
<comment type="similarity">
    <text evidence="7">Belongs to the class-V pyridoxal-phosphate-dependent aminotransferase family.</text>
</comment>
<comment type="catalytic activity">
    <reaction evidence="6">
        <text>(2-aminoethyl)phosphonate + pyruvate = phosphonoacetaldehyde + L-alanine</text>
        <dbReference type="Rhea" id="RHEA:17021"/>
        <dbReference type="ChEBI" id="CHEBI:15361"/>
        <dbReference type="ChEBI" id="CHEBI:57418"/>
        <dbReference type="ChEBI" id="CHEBI:57972"/>
        <dbReference type="ChEBI" id="CHEBI:58383"/>
        <dbReference type="EC" id="2.6.1.37"/>
    </reaction>
</comment>
<dbReference type="SUPFAM" id="SSF53383">
    <property type="entry name" value="PLP-dependent transferases"/>
    <property type="match status" value="1"/>
</dbReference>
<organism evidence="11 12">
    <name type="scientific">Strongylocentrotus purpuratus</name>
    <name type="common">Purple sea urchin</name>
    <dbReference type="NCBI Taxonomy" id="7668"/>
    <lineage>
        <taxon>Eukaryota</taxon>
        <taxon>Metazoa</taxon>
        <taxon>Echinodermata</taxon>
        <taxon>Eleutherozoa</taxon>
        <taxon>Echinozoa</taxon>
        <taxon>Echinoidea</taxon>
        <taxon>Euechinoidea</taxon>
        <taxon>Echinacea</taxon>
        <taxon>Camarodonta</taxon>
        <taxon>Echinidea</taxon>
        <taxon>Strongylocentrotidae</taxon>
        <taxon>Strongylocentrotus</taxon>
    </lineage>
</organism>
<comment type="cofactor">
    <cofactor evidence="1 7 9">
        <name>pyridoxal 5'-phosphate</name>
        <dbReference type="ChEBI" id="CHEBI:597326"/>
    </cofactor>
</comment>
<evidence type="ECO:0000256" key="4">
    <source>
        <dbReference type="ARBA" id="ARBA00022898"/>
    </source>
</evidence>
<dbReference type="EC" id="2.6.1.44" evidence="7"/>
<keyword evidence="12" id="KW-1185">Reference proteome</keyword>
<dbReference type="RefSeq" id="XP_030854503.1">
    <property type="nucleotide sequence ID" value="XM_030998643.1"/>
</dbReference>
<sequence length="398" mass="44127">MENGFHVTSTDRAENTRAQGKKLFTPGPLCVSLTTKEAMLQDLGSRDHTFINILQSVRDSLLQIAGVSKETHTCVLMQGSGTFSIEAALTTSIPRENPRVLLLVNGAYGLRMAKAVSLLGIPETSLEVMTFPEDQRVDPFRVEERLKDDRGWTNVGIVHSETTSGVINPIGAVGNLVKQCCPNAAYIVDAMSSFGAIPIEFEASGIDFLVSSANKCLEGVPGFGFTIAKIETLKKCQGNSRSLSLDLYDQWQGLEKNCQFRFTPPTHTILAFHQALKELDAEGGVVARAKRYKENRRILREGMKGFGFREFLDNTHEGYIITSFYYPDHPNFDFTQMYERLSQFGLVIYPGKVTKAKCFRIGNIGHLFPDDMRLLLSGIRQVFGDMGIPLPLNDVTIG</sequence>